<evidence type="ECO:0000313" key="1">
    <source>
        <dbReference type="EMBL" id="KAE9399783.1"/>
    </source>
</evidence>
<organism evidence="1 2">
    <name type="scientific">Gymnopus androsaceus JB14</name>
    <dbReference type="NCBI Taxonomy" id="1447944"/>
    <lineage>
        <taxon>Eukaryota</taxon>
        <taxon>Fungi</taxon>
        <taxon>Dikarya</taxon>
        <taxon>Basidiomycota</taxon>
        <taxon>Agaricomycotina</taxon>
        <taxon>Agaricomycetes</taxon>
        <taxon>Agaricomycetidae</taxon>
        <taxon>Agaricales</taxon>
        <taxon>Marasmiineae</taxon>
        <taxon>Omphalotaceae</taxon>
        <taxon>Gymnopus</taxon>
    </lineage>
</organism>
<dbReference type="Proteomes" id="UP000799118">
    <property type="component" value="Unassembled WGS sequence"/>
</dbReference>
<accession>A0A6A4HP32</accession>
<protein>
    <submittedName>
        <fullName evidence="1">Uncharacterized protein</fullName>
    </submittedName>
</protein>
<sequence>MPKLDSFVSDICDSRAGTDILIPWIRSFFEPLLKLDGHTHPLRHFNLVVSIHSYETDQYAVLDRLFAEPVFAPLEMVSIVAKGSNLQKLFIPIELLGHKLPFRKLKVDFQTGDNTSAFLYQAN</sequence>
<dbReference type="AlphaFoldDB" id="A0A6A4HP32"/>
<dbReference type="EMBL" id="ML769464">
    <property type="protein sequence ID" value="KAE9399783.1"/>
    <property type="molecule type" value="Genomic_DNA"/>
</dbReference>
<evidence type="ECO:0000313" key="2">
    <source>
        <dbReference type="Proteomes" id="UP000799118"/>
    </source>
</evidence>
<reference evidence="1" key="1">
    <citation type="journal article" date="2019" name="Environ. Microbiol.">
        <title>Fungal ecological strategies reflected in gene transcription - a case study of two litter decomposers.</title>
        <authorList>
            <person name="Barbi F."/>
            <person name="Kohler A."/>
            <person name="Barry K."/>
            <person name="Baskaran P."/>
            <person name="Daum C."/>
            <person name="Fauchery L."/>
            <person name="Ihrmark K."/>
            <person name="Kuo A."/>
            <person name="LaButti K."/>
            <person name="Lipzen A."/>
            <person name="Morin E."/>
            <person name="Grigoriev I.V."/>
            <person name="Henrissat B."/>
            <person name="Lindahl B."/>
            <person name="Martin F."/>
        </authorList>
    </citation>
    <scope>NUCLEOTIDE SEQUENCE</scope>
    <source>
        <strain evidence="1">JB14</strain>
    </source>
</reference>
<gene>
    <name evidence="1" type="ORF">BT96DRAFT_678603</name>
</gene>
<name>A0A6A4HP32_9AGAR</name>
<keyword evidence="2" id="KW-1185">Reference proteome</keyword>
<proteinExistence type="predicted"/>